<comment type="function">
    <text evidence="2">Destroys radicals which are normally produced within the cells and which are toxic to biological systems.</text>
</comment>
<evidence type="ECO:0000256" key="2">
    <source>
        <dbReference type="RuleBase" id="RU000393"/>
    </source>
</evidence>
<dbReference type="InterPro" id="IPR036423">
    <property type="entry name" value="SOD-like_Cu/Zn_dom_sf"/>
</dbReference>
<comment type="caution">
    <text evidence="5">The sequence shown here is derived from an EMBL/GenBank/DDBJ whole genome shotgun (WGS) entry which is preliminary data.</text>
</comment>
<proteinExistence type="inferred from homology"/>
<name>A0ABQ3H5S2_9NEIS</name>
<dbReference type="InterPro" id="IPR001424">
    <property type="entry name" value="SOD_Cu_Zn_dom"/>
</dbReference>
<comment type="cofactor">
    <cofactor evidence="2">
        <name>Cu cation</name>
        <dbReference type="ChEBI" id="CHEBI:23378"/>
    </cofactor>
    <text evidence="2">Binds 1 copper ion per subunit.</text>
</comment>
<keyword evidence="2" id="KW-0862">Zinc</keyword>
<dbReference type="Proteomes" id="UP000604737">
    <property type="component" value="Unassembled WGS sequence"/>
</dbReference>
<evidence type="ECO:0000313" key="6">
    <source>
        <dbReference type="Proteomes" id="UP000604737"/>
    </source>
</evidence>
<dbReference type="EC" id="1.15.1.1" evidence="2"/>
<dbReference type="SUPFAM" id="SSF49329">
    <property type="entry name" value="Cu,Zn superoxide dismutase-like"/>
    <property type="match status" value="1"/>
</dbReference>
<keyword evidence="2" id="KW-0560">Oxidoreductase</keyword>
<reference evidence="6" key="1">
    <citation type="journal article" date="2019" name="Int. J. Syst. Evol. Microbiol.">
        <title>The Global Catalogue of Microorganisms (GCM) 10K type strain sequencing project: providing services to taxonomists for standard genome sequencing and annotation.</title>
        <authorList>
            <consortium name="The Broad Institute Genomics Platform"/>
            <consortium name="The Broad Institute Genome Sequencing Center for Infectious Disease"/>
            <person name="Wu L."/>
            <person name="Ma J."/>
        </authorList>
    </citation>
    <scope>NUCLEOTIDE SEQUENCE [LARGE SCALE GENOMIC DNA]</scope>
    <source>
        <strain evidence="6">KCTC 23701</strain>
    </source>
</reference>
<dbReference type="PROSITE" id="PS00087">
    <property type="entry name" value="SOD_CU_ZN_1"/>
    <property type="match status" value="1"/>
</dbReference>
<dbReference type="RefSeq" id="WP_189462188.1">
    <property type="nucleotide sequence ID" value="NZ_BMYO01000010.1"/>
</dbReference>
<protein>
    <recommendedName>
        <fullName evidence="2">Superoxide dismutase [Cu-Zn]</fullName>
        <ecNumber evidence="2">1.15.1.1</ecNumber>
    </recommendedName>
</protein>
<dbReference type="EMBL" id="BMYO01000010">
    <property type="protein sequence ID" value="GHD68654.1"/>
    <property type="molecule type" value="Genomic_DNA"/>
</dbReference>
<dbReference type="Pfam" id="PF00080">
    <property type="entry name" value="Sod_Cu"/>
    <property type="match status" value="1"/>
</dbReference>
<keyword evidence="2" id="KW-0186">Copper</keyword>
<evidence type="ECO:0000313" key="5">
    <source>
        <dbReference type="EMBL" id="GHD68654.1"/>
    </source>
</evidence>
<dbReference type="InterPro" id="IPR024134">
    <property type="entry name" value="SOD_Cu/Zn_/chaperone"/>
</dbReference>
<evidence type="ECO:0000256" key="1">
    <source>
        <dbReference type="ARBA" id="ARBA00010457"/>
    </source>
</evidence>
<dbReference type="CDD" id="cd00305">
    <property type="entry name" value="Cu-Zn_Superoxide_Dismutase"/>
    <property type="match status" value="1"/>
</dbReference>
<feature type="domain" description="Superoxide dismutase copper/zinc binding" evidence="4">
    <location>
        <begin position="40"/>
        <end position="164"/>
    </location>
</feature>
<gene>
    <name evidence="5" type="primary">sodC2</name>
    <name evidence="5" type="ORF">GCM10007350_34390</name>
</gene>
<comment type="catalytic activity">
    <reaction evidence="2">
        <text>2 superoxide + 2 H(+) = H2O2 + O2</text>
        <dbReference type="Rhea" id="RHEA:20696"/>
        <dbReference type="ChEBI" id="CHEBI:15378"/>
        <dbReference type="ChEBI" id="CHEBI:15379"/>
        <dbReference type="ChEBI" id="CHEBI:16240"/>
        <dbReference type="ChEBI" id="CHEBI:18421"/>
        <dbReference type="EC" id="1.15.1.1"/>
    </reaction>
</comment>
<dbReference type="PROSITE" id="PS00332">
    <property type="entry name" value="SOD_CU_ZN_2"/>
    <property type="match status" value="1"/>
</dbReference>
<feature type="region of interest" description="Disordered" evidence="3">
    <location>
        <begin position="72"/>
        <end position="111"/>
    </location>
</feature>
<accession>A0ABQ3H5S2</accession>
<dbReference type="Gene3D" id="2.60.40.200">
    <property type="entry name" value="Superoxide dismutase, copper/zinc binding domain"/>
    <property type="match status" value="1"/>
</dbReference>
<sequence length="165" mass="16733">MRATLMLTGLAVLATACSMMPQTPQKAQATLLPTSGQTATGKVGFRQSGDTLLLDVTLSGLTPGQHGFHVHEKGDCSAPDASSAGGHFNPDKHQHGSPDAPDHHAGDLGNVVAGADGRVSTSITVRGVQLDTLRGRALVVHAGADDLKSQPAGNSGARIACGVIN</sequence>
<dbReference type="PROSITE" id="PS51257">
    <property type="entry name" value="PROKAR_LIPOPROTEIN"/>
    <property type="match status" value="1"/>
</dbReference>
<keyword evidence="2" id="KW-0479">Metal-binding</keyword>
<keyword evidence="6" id="KW-1185">Reference proteome</keyword>
<organism evidence="5 6">
    <name type="scientific">Jeongeupia chitinilytica</name>
    <dbReference type="NCBI Taxonomy" id="1041641"/>
    <lineage>
        <taxon>Bacteria</taxon>
        <taxon>Pseudomonadati</taxon>
        <taxon>Pseudomonadota</taxon>
        <taxon>Betaproteobacteria</taxon>
        <taxon>Neisseriales</taxon>
        <taxon>Chitinibacteraceae</taxon>
        <taxon>Jeongeupia</taxon>
    </lineage>
</organism>
<comment type="cofactor">
    <cofactor evidence="2">
        <name>Zn(2+)</name>
        <dbReference type="ChEBI" id="CHEBI:29105"/>
    </cofactor>
    <text evidence="2">Binds 1 zinc ion per subunit.</text>
</comment>
<dbReference type="PANTHER" id="PTHR10003">
    <property type="entry name" value="SUPEROXIDE DISMUTASE CU-ZN -RELATED"/>
    <property type="match status" value="1"/>
</dbReference>
<evidence type="ECO:0000259" key="4">
    <source>
        <dbReference type="Pfam" id="PF00080"/>
    </source>
</evidence>
<comment type="similarity">
    <text evidence="1 2">Belongs to the Cu-Zn superoxide dismutase family.</text>
</comment>
<evidence type="ECO:0000256" key="3">
    <source>
        <dbReference type="SAM" id="MobiDB-lite"/>
    </source>
</evidence>
<dbReference type="InterPro" id="IPR018152">
    <property type="entry name" value="SOD_Cu/Zn_BS"/>
</dbReference>
<feature type="compositionally biased region" description="Basic and acidic residues" evidence="3">
    <location>
        <begin position="89"/>
        <end position="106"/>
    </location>
</feature>